<dbReference type="EMBL" id="JANPWB010000001">
    <property type="protein sequence ID" value="KAJ1214902.1"/>
    <property type="molecule type" value="Genomic_DNA"/>
</dbReference>
<dbReference type="AlphaFoldDB" id="A0AAV7WPS1"/>
<dbReference type="Proteomes" id="UP001066276">
    <property type="component" value="Chromosome 1_1"/>
</dbReference>
<gene>
    <name evidence="1" type="ORF">NDU88_002513</name>
</gene>
<dbReference type="InterPro" id="IPR053134">
    <property type="entry name" value="RNA-dir_DNA_polymerase"/>
</dbReference>
<keyword evidence="2" id="KW-1185">Reference proteome</keyword>
<proteinExistence type="predicted"/>
<dbReference type="PANTHER" id="PTHR24559:SF454">
    <property type="entry name" value="RIBONUCLEASE H"/>
    <property type="match status" value="1"/>
</dbReference>
<dbReference type="InterPro" id="IPR043502">
    <property type="entry name" value="DNA/RNA_pol_sf"/>
</dbReference>
<organism evidence="1 2">
    <name type="scientific">Pleurodeles waltl</name>
    <name type="common">Iberian ribbed newt</name>
    <dbReference type="NCBI Taxonomy" id="8319"/>
    <lineage>
        <taxon>Eukaryota</taxon>
        <taxon>Metazoa</taxon>
        <taxon>Chordata</taxon>
        <taxon>Craniata</taxon>
        <taxon>Vertebrata</taxon>
        <taxon>Euteleostomi</taxon>
        <taxon>Amphibia</taxon>
        <taxon>Batrachia</taxon>
        <taxon>Caudata</taxon>
        <taxon>Salamandroidea</taxon>
        <taxon>Salamandridae</taxon>
        <taxon>Pleurodelinae</taxon>
        <taxon>Pleurodeles</taxon>
    </lineage>
</organism>
<dbReference type="PANTHER" id="PTHR24559">
    <property type="entry name" value="TRANSPOSON TY3-I GAG-POL POLYPROTEIN"/>
    <property type="match status" value="1"/>
</dbReference>
<evidence type="ECO:0000313" key="2">
    <source>
        <dbReference type="Proteomes" id="UP001066276"/>
    </source>
</evidence>
<reference evidence="1" key="1">
    <citation type="journal article" date="2022" name="bioRxiv">
        <title>Sequencing and chromosome-scale assembly of the giantPleurodeles waltlgenome.</title>
        <authorList>
            <person name="Brown T."/>
            <person name="Elewa A."/>
            <person name="Iarovenko S."/>
            <person name="Subramanian E."/>
            <person name="Araus A.J."/>
            <person name="Petzold A."/>
            <person name="Susuki M."/>
            <person name="Suzuki K.-i.T."/>
            <person name="Hayashi T."/>
            <person name="Toyoda A."/>
            <person name="Oliveira C."/>
            <person name="Osipova E."/>
            <person name="Leigh N.D."/>
            <person name="Simon A."/>
            <person name="Yun M.H."/>
        </authorList>
    </citation>
    <scope>NUCLEOTIDE SEQUENCE</scope>
    <source>
        <strain evidence="1">20211129_DDA</strain>
        <tissue evidence="1">Liver</tissue>
    </source>
</reference>
<evidence type="ECO:0000313" key="1">
    <source>
        <dbReference type="EMBL" id="KAJ1214902.1"/>
    </source>
</evidence>
<name>A0AAV7WPS1_PLEWA</name>
<comment type="caution">
    <text evidence="1">The sequence shown here is derived from an EMBL/GenBank/DDBJ whole genome shotgun (WGS) entry which is preliminary data.</text>
</comment>
<accession>A0AAV7WPS1</accession>
<dbReference type="SUPFAM" id="SSF56672">
    <property type="entry name" value="DNA/RNA polymerases"/>
    <property type="match status" value="1"/>
</dbReference>
<protein>
    <submittedName>
        <fullName evidence="1">Uncharacterized protein</fullName>
    </submittedName>
</protein>
<sequence length="185" mass="20236">MDLRSPRNPLRVLYVNHLKPHFERTELSMLLATHDGVEEESEPLPDLLSAGENDGSVEGVILSPYLTEEQQGDYCHVLGQFSSLFSLIPGVTHLFTYDVDTGDSTPIKQMVYRVAGRVRACIKDEVSTMLTLGVIEHSSSPWASPVVLVPKAAASGATPELRSCVHYRGLNAVSKTDVHPIPQAD</sequence>
<dbReference type="Gene3D" id="3.10.10.10">
    <property type="entry name" value="HIV Type 1 Reverse Transcriptase, subunit A, domain 1"/>
    <property type="match status" value="1"/>
</dbReference>